<name>A0A146K4J6_9EUKA</name>
<keyword evidence="4" id="KW-0067">ATP-binding</keyword>
<dbReference type="Gene3D" id="3.40.50.300">
    <property type="entry name" value="P-loop containing nucleotide triphosphate hydrolases"/>
    <property type="match status" value="1"/>
</dbReference>
<dbReference type="InterPro" id="IPR027417">
    <property type="entry name" value="P-loop_NTPase"/>
</dbReference>
<dbReference type="AlphaFoldDB" id="A0A146K4J6"/>
<evidence type="ECO:0000256" key="2">
    <source>
        <dbReference type="ARBA" id="ARBA00022801"/>
    </source>
</evidence>
<dbReference type="GO" id="GO:0016787">
    <property type="term" value="F:hydrolase activity"/>
    <property type="evidence" value="ECO:0007669"/>
    <property type="project" value="UniProtKB-KW"/>
</dbReference>
<dbReference type="GO" id="GO:0003724">
    <property type="term" value="F:RNA helicase activity"/>
    <property type="evidence" value="ECO:0007669"/>
    <property type="project" value="TreeGrafter"/>
</dbReference>
<sequence length="148" mass="16416">MKLNKLKETNNCFEMLHENLQEAIKQAEFKEPTEIQAKTIPLALLHKDVCGVAKTGQGKTAAYALPTLHQLLQNPQPFHTLVLAPTRELAIQIMEVFQQFGRSSGLRTAVLVGGTDISRQQLELAKKPHIIIGTPGRVLDHITNTKGF</sequence>
<evidence type="ECO:0000259" key="5">
    <source>
        <dbReference type="PROSITE" id="PS51192"/>
    </source>
</evidence>
<proteinExistence type="predicted"/>
<dbReference type="SUPFAM" id="SSF52540">
    <property type="entry name" value="P-loop containing nucleoside triphosphate hydrolases"/>
    <property type="match status" value="1"/>
</dbReference>
<keyword evidence="1" id="KW-0547">Nucleotide-binding</keyword>
<dbReference type="GO" id="GO:0003676">
    <property type="term" value="F:nucleic acid binding"/>
    <property type="evidence" value="ECO:0007669"/>
    <property type="project" value="InterPro"/>
</dbReference>
<evidence type="ECO:0000313" key="6">
    <source>
        <dbReference type="EMBL" id="JAP91587.1"/>
    </source>
</evidence>
<dbReference type="Pfam" id="PF00270">
    <property type="entry name" value="DEAD"/>
    <property type="match status" value="1"/>
</dbReference>
<dbReference type="GO" id="GO:0005524">
    <property type="term" value="F:ATP binding"/>
    <property type="evidence" value="ECO:0007669"/>
    <property type="project" value="UniProtKB-KW"/>
</dbReference>
<dbReference type="PANTHER" id="PTHR47959:SF24">
    <property type="entry name" value="ATP-DEPENDENT RNA HELICASE"/>
    <property type="match status" value="1"/>
</dbReference>
<dbReference type="SMART" id="SM00487">
    <property type="entry name" value="DEXDc"/>
    <property type="match status" value="1"/>
</dbReference>
<dbReference type="EMBL" id="GDID01005019">
    <property type="protein sequence ID" value="JAP91587.1"/>
    <property type="molecule type" value="Transcribed_RNA"/>
</dbReference>
<protein>
    <submittedName>
        <fullName evidence="6">ATP-dependent rRNA helicase RRP3</fullName>
    </submittedName>
</protein>
<feature type="domain" description="Helicase ATP-binding" evidence="5">
    <location>
        <begin position="40"/>
        <end position="148"/>
    </location>
</feature>
<keyword evidence="2" id="KW-0378">Hydrolase</keyword>
<dbReference type="InterPro" id="IPR014001">
    <property type="entry name" value="Helicase_ATP-bd"/>
</dbReference>
<organism evidence="6">
    <name type="scientific">Trepomonas sp. PC1</name>
    <dbReference type="NCBI Taxonomy" id="1076344"/>
    <lineage>
        <taxon>Eukaryota</taxon>
        <taxon>Metamonada</taxon>
        <taxon>Diplomonadida</taxon>
        <taxon>Hexamitidae</taxon>
        <taxon>Hexamitinae</taxon>
        <taxon>Trepomonas</taxon>
    </lineage>
</organism>
<evidence type="ECO:0000256" key="1">
    <source>
        <dbReference type="ARBA" id="ARBA00022741"/>
    </source>
</evidence>
<keyword evidence="3 6" id="KW-0347">Helicase</keyword>
<reference evidence="6" key="1">
    <citation type="submission" date="2015-07" db="EMBL/GenBank/DDBJ databases">
        <title>Adaptation to a free-living lifestyle via gene acquisitions in the diplomonad Trepomonas sp. PC1.</title>
        <authorList>
            <person name="Xu F."/>
            <person name="Jerlstrom-Hultqvist J."/>
            <person name="Kolisko M."/>
            <person name="Simpson A.G.B."/>
            <person name="Roger A.J."/>
            <person name="Svard S.G."/>
            <person name="Andersson J.O."/>
        </authorList>
    </citation>
    <scope>NUCLEOTIDE SEQUENCE</scope>
    <source>
        <strain evidence="6">PC1</strain>
    </source>
</reference>
<dbReference type="InterPro" id="IPR050079">
    <property type="entry name" value="DEAD_box_RNA_helicase"/>
</dbReference>
<dbReference type="GO" id="GO:0005829">
    <property type="term" value="C:cytosol"/>
    <property type="evidence" value="ECO:0007669"/>
    <property type="project" value="TreeGrafter"/>
</dbReference>
<evidence type="ECO:0000256" key="4">
    <source>
        <dbReference type="ARBA" id="ARBA00022840"/>
    </source>
</evidence>
<evidence type="ECO:0000256" key="3">
    <source>
        <dbReference type="ARBA" id="ARBA00022806"/>
    </source>
</evidence>
<accession>A0A146K4J6</accession>
<dbReference type="PROSITE" id="PS51192">
    <property type="entry name" value="HELICASE_ATP_BIND_1"/>
    <property type="match status" value="1"/>
</dbReference>
<feature type="non-terminal residue" evidence="6">
    <location>
        <position position="148"/>
    </location>
</feature>
<gene>
    <name evidence="6" type="ORF">TPC1_16757</name>
</gene>
<dbReference type="InterPro" id="IPR011545">
    <property type="entry name" value="DEAD/DEAH_box_helicase_dom"/>
</dbReference>
<dbReference type="PANTHER" id="PTHR47959">
    <property type="entry name" value="ATP-DEPENDENT RNA HELICASE RHLE-RELATED"/>
    <property type="match status" value="1"/>
</dbReference>